<dbReference type="SUPFAM" id="SSF51445">
    <property type="entry name" value="(Trans)glycosidases"/>
    <property type="match status" value="1"/>
</dbReference>
<dbReference type="PANTHER" id="PTHR43576:SF3">
    <property type="entry name" value="ALPHA-L-ARABINOFURANOSIDASE C"/>
    <property type="match status" value="1"/>
</dbReference>
<comment type="subunit">
    <text evidence="3">Homohexamer; trimer of dimers.</text>
</comment>
<evidence type="ECO:0000256" key="6">
    <source>
        <dbReference type="ARBA" id="ARBA00023277"/>
    </source>
</evidence>
<dbReference type="KEGG" id="sfa:Sfla_4415"/>
<dbReference type="InterPro" id="IPR013780">
    <property type="entry name" value="Glyco_hydro_b"/>
</dbReference>
<dbReference type="Gene3D" id="2.60.40.1180">
    <property type="entry name" value="Golgi alpha-mannosidase II"/>
    <property type="match status" value="1"/>
</dbReference>
<keyword evidence="5" id="KW-0378">Hydrolase</keyword>
<gene>
    <name evidence="9" type="ordered locus">Sfla_4415</name>
</gene>
<accession>A0A8D4BCR5</accession>
<dbReference type="EMBL" id="CP002475">
    <property type="protein sequence ID" value="ADW05822.1"/>
    <property type="molecule type" value="Genomic_DNA"/>
</dbReference>
<dbReference type="Gene3D" id="3.20.20.80">
    <property type="entry name" value="Glycosidases"/>
    <property type="match status" value="1"/>
</dbReference>
<feature type="domain" description="Alpha-L-arabinofuranosidase C-terminal" evidence="8">
    <location>
        <begin position="294"/>
        <end position="498"/>
    </location>
</feature>
<sequence length="505" mass="55637">MTRTARFTLDPAFTVGDVDPRLFGSFVEHLGRCVYDGILEPGHPSADEAGLRTDVLELVRELGVTAIRYPGGNFVSGYRWEDSVGPVDERPRRLDLAWRSTETNRFGLSEYIDFLRKVGPQAEPMLAVNLGTRGVQEAIQLQEYANHPSGTELSDRRVGHGDKDPFGIKLWCLGNEMDGPWQTGHKTAEEYGRLAAETARAMRQIDPSVQLVACGSSSRAMPTFAAWEATVLAETYDLVDYVSLHAYYEETDGDRGSFLASAVDMESFIESVVATCDHVGARLKSSKKINLSFDEWNVWYLSRFQKEAEENPLDWPEAPRLLEDNYSVTDAVVFGSLLIALLRHADRVTVACLAQLVNVIAPIMTEPGGPAWRQTTFFPFAQAARYGQGQVLDVRVDSPTYGTVKYGEADLLHATAVRDPETGAVTVFAVNRSQDSALPLEVALTGLDLDRVVEHQVVADADPEARNTLAEPERVLPHPAEGTELAGGTLKAVLEPLSWNMIRLA</sequence>
<dbReference type="InterPro" id="IPR017853">
    <property type="entry name" value="GH"/>
</dbReference>
<evidence type="ECO:0000256" key="3">
    <source>
        <dbReference type="ARBA" id="ARBA00011165"/>
    </source>
</evidence>
<dbReference type="EC" id="3.2.1.55" evidence="4"/>
<dbReference type="GO" id="GO:0046556">
    <property type="term" value="F:alpha-L-arabinofuranosidase activity"/>
    <property type="evidence" value="ECO:0007669"/>
    <property type="project" value="UniProtKB-EC"/>
</dbReference>
<evidence type="ECO:0000313" key="10">
    <source>
        <dbReference type="Proteomes" id="UP000002066"/>
    </source>
</evidence>
<dbReference type="Pfam" id="PF22848">
    <property type="entry name" value="ASD1_dom"/>
    <property type="match status" value="1"/>
</dbReference>
<keyword evidence="7" id="KW-0326">Glycosidase</keyword>
<dbReference type="SUPFAM" id="SSF51011">
    <property type="entry name" value="Glycosyl hydrolase domain"/>
    <property type="match status" value="1"/>
</dbReference>
<evidence type="ECO:0000259" key="8">
    <source>
        <dbReference type="SMART" id="SM00813"/>
    </source>
</evidence>
<name>A0A8D4BCR5_STRFA</name>
<protein>
    <recommendedName>
        <fullName evidence="4">non-reducing end alpha-L-arabinofuranosidase</fullName>
        <ecNumber evidence="4">3.2.1.55</ecNumber>
    </recommendedName>
</protein>
<organism evidence="9 10">
    <name type="scientific">Streptomyces pratensis (strain ATCC 33331 / IAF-45CD)</name>
    <dbReference type="NCBI Taxonomy" id="591167"/>
    <lineage>
        <taxon>Bacteria</taxon>
        <taxon>Bacillati</taxon>
        <taxon>Actinomycetota</taxon>
        <taxon>Actinomycetes</taxon>
        <taxon>Kitasatosporales</taxon>
        <taxon>Streptomycetaceae</taxon>
        <taxon>Streptomyces</taxon>
    </lineage>
</organism>
<dbReference type="GO" id="GO:0046373">
    <property type="term" value="P:L-arabinose metabolic process"/>
    <property type="evidence" value="ECO:0007669"/>
    <property type="project" value="InterPro"/>
</dbReference>
<reference evidence="9 10" key="1">
    <citation type="submission" date="2011-01" db="EMBL/GenBank/DDBJ databases">
        <title>Complete sequence of chromosome of Streptomyces flavogriseus ATCC 33331.</title>
        <authorList>
            <consortium name="US DOE Joint Genome Institute"/>
            <person name="Lucas S."/>
            <person name="Copeland A."/>
            <person name="Lapidus A."/>
            <person name="Cheng J.-F."/>
            <person name="Goodwin L."/>
            <person name="Pitluck S."/>
            <person name="Davenport K."/>
            <person name="Detter J.C."/>
            <person name="Han C."/>
            <person name="Tapia R."/>
            <person name="Land M."/>
            <person name="Hauser L."/>
            <person name="Kyrpides N."/>
            <person name="Ivanova N."/>
            <person name="Ovchinnikova G."/>
            <person name="Pagani I."/>
            <person name="Brumm P."/>
            <person name="Mead D."/>
            <person name="Woyke T."/>
        </authorList>
    </citation>
    <scope>NUCLEOTIDE SEQUENCE [LARGE SCALE GENOMIC DNA]</scope>
    <source>
        <strain evidence="10">ATCC 33331 / IAF-45CD</strain>
    </source>
</reference>
<proteinExistence type="inferred from homology"/>
<evidence type="ECO:0000256" key="4">
    <source>
        <dbReference type="ARBA" id="ARBA00012670"/>
    </source>
</evidence>
<dbReference type="Proteomes" id="UP000002066">
    <property type="component" value="Chromosome"/>
</dbReference>
<evidence type="ECO:0000256" key="1">
    <source>
        <dbReference type="ARBA" id="ARBA00001462"/>
    </source>
</evidence>
<dbReference type="OrthoDB" id="9758333at2"/>
<dbReference type="Pfam" id="PF06964">
    <property type="entry name" value="Alpha-L-AF_C"/>
    <property type="match status" value="1"/>
</dbReference>
<evidence type="ECO:0000256" key="2">
    <source>
        <dbReference type="ARBA" id="ARBA00007186"/>
    </source>
</evidence>
<comment type="similarity">
    <text evidence="2">Belongs to the glycosyl hydrolase 51 family.</text>
</comment>
<dbReference type="GO" id="GO:0000272">
    <property type="term" value="P:polysaccharide catabolic process"/>
    <property type="evidence" value="ECO:0007669"/>
    <property type="project" value="TreeGrafter"/>
</dbReference>
<comment type="catalytic activity">
    <reaction evidence="1">
        <text>Hydrolysis of terminal non-reducing alpha-L-arabinofuranoside residues in alpha-L-arabinosides.</text>
        <dbReference type="EC" id="3.2.1.55"/>
    </reaction>
</comment>
<dbReference type="SMART" id="SM00813">
    <property type="entry name" value="Alpha-L-AF_C"/>
    <property type="match status" value="1"/>
</dbReference>
<dbReference type="PANTHER" id="PTHR43576">
    <property type="entry name" value="ALPHA-L-ARABINOFURANOSIDASE C-RELATED"/>
    <property type="match status" value="1"/>
</dbReference>
<evidence type="ECO:0000256" key="7">
    <source>
        <dbReference type="ARBA" id="ARBA00023295"/>
    </source>
</evidence>
<evidence type="ECO:0000313" key="9">
    <source>
        <dbReference type="EMBL" id="ADW05822.1"/>
    </source>
</evidence>
<keyword evidence="6" id="KW-0119">Carbohydrate metabolism</keyword>
<evidence type="ECO:0000256" key="5">
    <source>
        <dbReference type="ARBA" id="ARBA00022801"/>
    </source>
</evidence>
<dbReference type="InterPro" id="IPR010720">
    <property type="entry name" value="Alpha-L-AF_C"/>
</dbReference>
<dbReference type="InterPro" id="IPR055235">
    <property type="entry name" value="ASD1_cat"/>
</dbReference>
<dbReference type="AlphaFoldDB" id="A0A8D4BCR5"/>